<dbReference type="GO" id="GO:0016887">
    <property type="term" value="F:ATP hydrolysis activity"/>
    <property type="evidence" value="ECO:0007669"/>
    <property type="project" value="InterPro"/>
</dbReference>
<evidence type="ECO:0000259" key="4">
    <source>
        <dbReference type="PROSITE" id="PS50893"/>
    </source>
</evidence>
<proteinExistence type="predicted"/>
<dbReference type="Pfam" id="PF00005">
    <property type="entry name" value="ABC_tran"/>
    <property type="match status" value="1"/>
</dbReference>
<dbReference type="InterPro" id="IPR027417">
    <property type="entry name" value="P-loop_NTPase"/>
</dbReference>
<dbReference type="GO" id="GO:0005524">
    <property type="term" value="F:ATP binding"/>
    <property type="evidence" value="ECO:0007669"/>
    <property type="project" value="UniProtKB-KW"/>
</dbReference>
<evidence type="ECO:0000256" key="3">
    <source>
        <dbReference type="ARBA" id="ARBA00022840"/>
    </source>
</evidence>
<organism evidence="5 6">
    <name type="scientific">Aquisalimonas asiatica</name>
    <dbReference type="NCBI Taxonomy" id="406100"/>
    <lineage>
        <taxon>Bacteria</taxon>
        <taxon>Pseudomonadati</taxon>
        <taxon>Pseudomonadota</taxon>
        <taxon>Gammaproteobacteria</taxon>
        <taxon>Chromatiales</taxon>
        <taxon>Ectothiorhodospiraceae</taxon>
        <taxon>Aquisalimonas</taxon>
    </lineage>
</organism>
<dbReference type="Gene3D" id="3.40.50.300">
    <property type="entry name" value="P-loop containing nucleotide triphosphate hydrolases"/>
    <property type="match status" value="1"/>
</dbReference>
<feature type="domain" description="ABC transporter" evidence="4">
    <location>
        <begin position="17"/>
        <end position="254"/>
    </location>
</feature>
<dbReference type="InterPro" id="IPR003593">
    <property type="entry name" value="AAA+_ATPase"/>
</dbReference>
<evidence type="ECO:0000256" key="1">
    <source>
        <dbReference type="ARBA" id="ARBA00022448"/>
    </source>
</evidence>
<dbReference type="PROSITE" id="PS00211">
    <property type="entry name" value="ABC_TRANSPORTER_1"/>
    <property type="match status" value="1"/>
</dbReference>
<evidence type="ECO:0000313" key="5">
    <source>
        <dbReference type="EMBL" id="SEO50131.1"/>
    </source>
</evidence>
<dbReference type="PANTHER" id="PTHR43023:SF3">
    <property type="entry name" value="PROTEIN TRIGALACTOSYLDIACYLGLYCEROL 3, CHLOROPLASTIC"/>
    <property type="match status" value="1"/>
</dbReference>
<sequence>MTAAAIASPTPSPTPVIRVTGLCTRFGTTTIHENLDLDVRRGEILGLVGGSGTGKTVLLREMMLLQTPSAGRIEILGMDATRLHGQRLQALRQRMGVLFQQGALFTGLTVRQNISMVIREHARLDRELCNELAGVKIGLAGLPADAADKYPDTLSGGMIKRAALARALALDPELLFLDEPTSGLDPISTTAFDDRIATLRDLLGLTVIMITHDPESLRRATDRVAFLAHRRVWALDTMDALLESTDDTTRAYFQGVQRAHHG</sequence>
<dbReference type="SMART" id="SM00382">
    <property type="entry name" value="AAA"/>
    <property type="match status" value="1"/>
</dbReference>
<dbReference type="RefSeq" id="WP_216110662.1">
    <property type="nucleotide sequence ID" value="NZ_FOEG01000001.1"/>
</dbReference>
<dbReference type="Proteomes" id="UP000199657">
    <property type="component" value="Unassembled WGS sequence"/>
</dbReference>
<evidence type="ECO:0000313" key="6">
    <source>
        <dbReference type="Proteomes" id="UP000199657"/>
    </source>
</evidence>
<name>A0A1H8Q838_9GAMM</name>
<dbReference type="EMBL" id="FOEG01000001">
    <property type="protein sequence ID" value="SEO50131.1"/>
    <property type="molecule type" value="Genomic_DNA"/>
</dbReference>
<keyword evidence="1" id="KW-0813">Transport</keyword>
<accession>A0A1H8Q838</accession>
<keyword evidence="3 5" id="KW-0067">ATP-binding</keyword>
<dbReference type="PROSITE" id="PS50893">
    <property type="entry name" value="ABC_TRANSPORTER_2"/>
    <property type="match status" value="1"/>
</dbReference>
<evidence type="ECO:0000256" key="2">
    <source>
        <dbReference type="ARBA" id="ARBA00022741"/>
    </source>
</evidence>
<dbReference type="STRING" id="406100.SAMN04488052_101400"/>
<dbReference type="PANTHER" id="PTHR43023">
    <property type="entry name" value="PROTEIN TRIGALACTOSYLDIACYLGLYCEROL 3, CHLOROPLASTIC"/>
    <property type="match status" value="1"/>
</dbReference>
<protein>
    <submittedName>
        <fullName evidence="5">Phospholipid/cholesterol/gamma-HCH transport system ATP-binding protein</fullName>
    </submittedName>
</protein>
<dbReference type="InterPro" id="IPR017871">
    <property type="entry name" value="ABC_transporter-like_CS"/>
</dbReference>
<keyword evidence="2" id="KW-0547">Nucleotide-binding</keyword>
<dbReference type="AlphaFoldDB" id="A0A1H8Q838"/>
<keyword evidence="6" id="KW-1185">Reference proteome</keyword>
<gene>
    <name evidence="5" type="ORF">SAMN04488052_101400</name>
</gene>
<dbReference type="SUPFAM" id="SSF52540">
    <property type="entry name" value="P-loop containing nucleoside triphosphate hydrolases"/>
    <property type="match status" value="1"/>
</dbReference>
<reference evidence="5 6" key="1">
    <citation type="submission" date="2016-10" db="EMBL/GenBank/DDBJ databases">
        <authorList>
            <person name="de Groot N.N."/>
        </authorList>
    </citation>
    <scope>NUCLEOTIDE SEQUENCE [LARGE SCALE GENOMIC DNA]</scope>
    <source>
        <strain evidence="5 6">CGMCC 1.6291</strain>
    </source>
</reference>
<dbReference type="InterPro" id="IPR003439">
    <property type="entry name" value="ABC_transporter-like_ATP-bd"/>
</dbReference>